<dbReference type="STRING" id="1798525.A3G90_03015"/>
<gene>
    <name evidence="2" type="ORF">A3G90_03015</name>
</gene>
<keyword evidence="1" id="KW-1133">Transmembrane helix</keyword>
<dbReference type="AlphaFoldDB" id="A0A1F6FGM9"/>
<feature type="transmembrane region" description="Helical" evidence="1">
    <location>
        <begin position="100"/>
        <end position="119"/>
    </location>
</feature>
<comment type="caution">
    <text evidence="2">The sequence shown here is derived from an EMBL/GenBank/DDBJ whole genome shotgun (WGS) entry which is preliminary data.</text>
</comment>
<name>A0A1F6FGM9_9BACT</name>
<accession>A0A1F6FGM9</accession>
<keyword evidence="1" id="KW-0472">Membrane</keyword>
<sequence length="139" mass="15134">MKSIENSLYHSFLKIAVCVFALTLVFDSGFAIPATEGMSSLTQQHLASVVGVTLGVAPNDVNVLTTRITELETELEAKERLIAVNLQDANSAGSFDVSTFVLSIIVFILLVLIVLNYALDYVRQKKVTSNYESTTSQMA</sequence>
<dbReference type="EMBL" id="MFMM01000001">
    <property type="protein sequence ID" value="OGG85009.1"/>
    <property type="molecule type" value="Genomic_DNA"/>
</dbReference>
<evidence type="ECO:0000313" key="3">
    <source>
        <dbReference type="Proteomes" id="UP000177325"/>
    </source>
</evidence>
<dbReference type="Proteomes" id="UP000177325">
    <property type="component" value="Unassembled WGS sequence"/>
</dbReference>
<proteinExistence type="predicted"/>
<evidence type="ECO:0000313" key="2">
    <source>
        <dbReference type="EMBL" id="OGG85009.1"/>
    </source>
</evidence>
<reference evidence="2 3" key="1">
    <citation type="journal article" date="2016" name="Nat. Commun.">
        <title>Thousands of microbial genomes shed light on interconnected biogeochemical processes in an aquifer system.</title>
        <authorList>
            <person name="Anantharaman K."/>
            <person name="Brown C.T."/>
            <person name="Hug L.A."/>
            <person name="Sharon I."/>
            <person name="Castelle C.J."/>
            <person name="Probst A.J."/>
            <person name="Thomas B.C."/>
            <person name="Singh A."/>
            <person name="Wilkins M.J."/>
            <person name="Karaoz U."/>
            <person name="Brodie E.L."/>
            <person name="Williams K.H."/>
            <person name="Hubbard S.S."/>
            <person name="Banfield J.F."/>
        </authorList>
    </citation>
    <scope>NUCLEOTIDE SEQUENCE [LARGE SCALE GENOMIC DNA]</scope>
</reference>
<organism evidence="2 3">
    <name type="scientific">Candidatus Kaiserbacteria bacterium RIFCSPLOWO2_12_FULL_45_26</name>
    <dbReference type="NCBI Taxonomy" id="1798525"/>
    <lineage>
        <taxon>Bacteria</taxon>
        <taxon>Candidatus Kaiseribacteriota</taxon>
    </lineage>
</organism>
<protein>
    <submittedName>
        <fullName evidence="2">Uncharacterized protein</fullName>
    </submittedName>
</protein>
<keyword evidence="1" id="KW-0812">Transmembrane</keyword>
<evidence type="ECO:0000256" key="1">
    <source>
        <dbReference type="SAM" id="Phobius"/>
    </source>
</evidence>